<sequence length="147" mass="17252">MKKVTFYVISADICDNGLNNIEELLCYIVKKNWYRCKKVLICCENQQQATRIDEILWKKPLDSFLPHNFIGGGPVSGAPIEITWLENKTNLLSYDILINLLINVTESFTNFKEIIDFVPYEEYFKKLARIRYKEYSKLGFKLNTIIL</sequence>
<name>A0A2P5T054_9GAMM</name>
<dbReference type="EMBL" id="PDKT01000002">
    <property type="protein sequence ID" value="PPI87943.1"/>
    <property type="molecule type" value="Genomic_DNA"/>
</dbReference>
<organism evidence="1 2">
    <name type="scientific">Candidatus Pantoea edessiphila</name>
    <dbReference type="NCBI Taxonomy" id="2044610"/>
    <lineage>
        <taxon>Bacteria</taxon>
        <taxon>Pseudomonadati</taxon>
        <taxon>Pseudomonadota</taxon>
        <taxon>Gammaproteobacteria</taxon>
        <taxon>Enterobacterales</taxon>
        <taxon>Erwiniaceae</taxon>
        <taxon>Pantoea</taxon>
    </lineage>
</organism>
<dbReference type="GO" id="GO:0032298">
    <property type="term" value="P:positive regulation of DNA-templated DNA replication initiation"/>
    <property type="evidence" value="ECO:0007669"/>
    <property type="project" value="TreeGrafter"/>
</dbReference>
<reference evidence="1 2" key="1">
    <citation type="journal article" date="2018" name="Genome Biol. Evol.">
        <title>Cladogenesis and Genomic Streamlining in Extracellular Endosymbionts of Tropical Stink Bugs.</title>
        <authorList>
            <person name="Otero-Bravo A."/>
            <person name="Goffredi S."/>
            <person name="Sabree Z.L."/>
        </authorList>
    </citation>
    <scope>NUCLEOTIDE SEQUENCE [LARGE SCALE GENOMIC DNA]</scope>
    <source>
        <strain evidence="1 2">SoEE</strain>
    </source>
</reference>
<dbReference type="AlphaFoldDB" id="A0A2P5T054"/>
<proteinExistence type="predicted"/>
<dbReference type="OrthoDB" id="5297568at2"/>
<evidence type="ECO:0000313" key="1">
    <source>
        <dbReference type="EMBL" id="PPI87943.1"/>
    </source>
</evidence>
<dbReference type="RefSeq" id="WP_136130971.1">
    <property type="nucleotide sequence ID" value="NZ_PDKT01000002.1"/>
</dbReference>
<protein>
    <submittedName>
        <fullName evidence="1">DNA polymerase III subunit chi</fullName>
    </submittedName>
</protein>
<dbReference type="Proteomes" id="UP000296153">
    <property type="component" value="Unassembled WGS sequence"/>
</dbReference>
<dbReference type="SUPFAM" id="SSF102400">
    <property type="entry name" value="DNA polymerase III chi subunit"/>
    <property type="match status" value="1"/>
</dbReference>
<dbReference type="GO" id="GO:0003887">
    <property type="term" value="F:DNA-directed DNA polymerase activity"/>
    <property type="evidence" value="ECO:0007669"/>
    <property type="project" value="InterPro"/>
</dbReference>
<gene>
    <name evidence="1" type="ORF">CRV12_01860</name>
</gene>
<dbReference type="PANTHER" id="PTHR38767:SF1">
    <property type="entry name" value="DNA POLYMERASE III SUBUNIT CHI"/>
    <property type="match status" value="1"/>
</dbReference>
<dbReference type="GO" id="GO:0006260">
    <property type="term" value="P:DNA replication"/>
    <property type="evidence" value="ECO:0007669"/>
    <property type="project" value="InterPro"/>
</dbReference>
<evidence type="ECO:0000313" key="2">
    <source>
        <dbReference type="Proteomes" id="UP000296153"/>
    </source>
</evidence>
<dbReference type="GO" id="GO:0003677">
    <property type="term" value="F:DNA binding"/>
    <property type="evidence" value="ECO:0007669"/>
    <property type="project" value="InterPro"/>
</dbReference>
<accession>A0A2P5T054</accession>
<comment type="caution">
    <text evidence="1">The sequence shown here is derived from an EMBL/GenBank/DDBJ whole genome shotgun (WGS) entry which is preliminary data.</text>
</comment>
<dbReference type="InterPro" id="IPR036768">
    <property type="entry name" value="PolIII_chi_sf"/>
</dbReference>
<dbReference type="PANTHER" id="PTHR38767">
    <property type="entry name" value="DNA POLYMERASE III SUBUNIT CHI"/>
    <property type="match status" value="1"/>
</dbReference>
<dbReference type="Gene3D" id="3.40.50.10110">
    <property type="entry name" value="DNA polymerase III subunit chi"/>
    <property type="match status" value="1"/>
</dbReference>
<dbReference type="Pfam" id="PF04364">
    <property type="entry name" value="DNA_pol3_chi"/>
    <property type="match status" value="1"/>
</dbReference>
<dbReference type="InterPro" id="IPR007459">
    <property type="entry name" value="DNA_pol3_chi"/>
</dbReference>